<dbReference type="CDD" id="cd05402">
    <property type="entry name" value="NT_PAP_TUTase"/>
    <property type="match status" value="1"/>
</dbReference>
<dbReference type="GO" id="GO:0046872">
    <property type="term" value="F:metal ion binding"/>
    <property type="evidence" value="ECO:0007669"/>
    <property type="project" value="UniProtKB-KW"/>
</dbReference>
<evidence type="ECO:0000256" key="5">
    <source>
        <dbReference type="ARBA" id="ARBA00022842"/>
    </source>
</evidence>
<dbReference type="PANTHER" id="PTHR12271:SF66">
    <property type="entry name" value="TERMINAL URIDYLYLTRANSFERASE TAILOR"/>
    <property type="match status" value="1"/>
</dbReference>
<evidence type="ECO:0000256" key="2">
    <source>
        <dbReference type="ARBA" id="ARBA00001946"/>
    </source>
</evidence>
<dbReference type="PANTHER" id="PTHR12271">
    <property type="entry name" value="POLY A POLYMERASE CID PAP -RELATED"/>
    <property type="match status" value="1"/>
</dbReference>
<evidence type="ECO:0000313" key="9">
    <source>
        <dbReference type="EMBL" id="JAT80582.1"/>
    </source>
</evidence>
<dbReference type="InterPro" id="IPR043519">
    <property type="entry name" value="NT_sf"/>
</dbReference>
<evidence type="ECO:0000259" key="8">
    <source>
        <dbReference type="Pfam" id="PF22600"/>
    </source>
</evidence>
<dbReference type="GO" id="GO:0050265">
    <property type="term" value="F:RNA uridylyltransferase activity"/>
    <property type="evidence" value="ECO:0007669"/>
    <property type="project" value="TreeGrafter"/>
</dbReference>
<dbReference type="InterPro" id="IPR002058">
    <property type="entry name" value="PAP_assoc"/>
</dbReference>
<dbReference type="Gene3D" id="1.10.1410.10">
    <property type="match status" value="1"/>
</dbReference>
<feature type="domain" description="PAP-associated" evidence="7">
    <location>
        <begin position="246"/>
        <end position="320"/>
    </location>
</feature>
<evidence type="ECO:0000256" key="1">
    <source>
        <dbReference type="ARBA" id="ARBA00001936"/>
    </source>
</evidence>
<name>A0A1E1W0W6_PECGO</name>
<dbReference type="Pfam" id="PF03828">
    <property type="entry name" value="PAP_assoc"/>
    <property type="match status" value="1"/>
</dbReference>
<comment type="cofactor">
    <cofactor evidence="2">
        <name>Mg(2+)</name>
        <dbReference type="ChEBI" id="CHEBI:18420"/>
    </cofactor>
</comment>
<gene>
    <name evidence="9" type="ORF">g.530</name>
</gene>
<reference evidence="9" key="1">
    <citation type="submission" date="2015-09" db="EMBL/GenBank/DDBJ databases">
        <title>De novo assembly of Pectinophora gossypiella (Pink Bollworm) gut transcriptome.</title>
        <authorList>
            <person name="Tassone E.E."/>
        </authorList>
    </citation>
    <scope>NUCLEOTIDE SEQUENCE</scope>
</reference>
<protein>
    <submittedName>
        <fullName evidence="9">Uncharacterized protein</fullName>
    </submittedName>
</protein>
<dbReference type="OrthoDB" id="419694at2759"/>
<organism evidence="9">
    <name type="scientific">Pectinophora gossypiella</name>
    <name type="common">Cotton pink bollworm</name>
    <name type="synonym">Depressaria gossypiella</name>
    <dbReference type="NCBI Taxonomy" id="13191"/>
    <lineage>
        <taxon>Eukaryota</taxon>
        <taxon>Metazoa</taxon>
        <taxon>Ecdysozoa</taxon>
        <taxon>Arthropoda</taxon>
        <taxon>Hexapoda</taxon>
        <taxon>Insecta</taxon>
        <taxon>Pterygota</taxon>
        <taxon>Neoptera</taxon>
        <taxon>Endopterygota</taxon>
        <taxon>Lepidoptera</taxon>
        <taxon>Glossata</taxon>
        <taxon>Ditrysia</taxon>
        <taxon>Gelechioidea</taxon>
        <taxon>Gelechiidae</taxon>
        <taxon>Apatetrinae</taxon>
        <taxon>Pectinophora</taxon>
    </lineage>
</organism>
<evidence type="ECO:0000256" key="3">
    <source>
        <dbReference type="ARBA" id="ARBA00022679"/>
    </source>
</evidence>
<feature type="coiled-coil region" evidence="6">
    <location>
        <begin position="29"/>
        <end position="56"/>
    </location>
</feature>
<comment type="cofactor">
    <cofactor evidence="1">
        <name>Mn(2+)</name>
        <dbReference type="ChEBI" id="CHEBI:29035"/>
    </cofactor>
</comment>
<keyword evidence="3" id="KW-0808">Transferase</keyword>
<dbReference type="GO" id="GO:1990817">
    <property type="term" value="F:poly(A) RNA polymerase activity"/>
    <property type="evidence" value="ECO:0007669"/>
    <property type="project" value="UniProtKB-ARBA"/>
</dbReference>
<keyword evidence="6" id="KW-0175">Coiled coil</keyword>
<dbReference type="EMBL" id="GDQN01010472">
    <property type="protein sequence ID" value="JAT80582.1"/>
    <property type="molecule type" value="Transcribed_RNA"/>
</dbReference>
<dbReference type="AlphaFoldDB" id="A0A1E1W0W6"/>
<dbReference type="InterPro" id="IPR054708">
    <property type="entry name" value="MTPAP-like_central"/>
</dbReference>
<dbReference type="GO" id="GO:0031123">
    <property type="term" value="P:RNA 3'-end processing"/>
    <property type="evidence" value="ECO:0007669"/>
    <property type="project" value="TreeGrafter"/>
</dbReference>
<evidence type="ECO:0000256" key="6">
    <source>
        <dbReference type="SAM" id="Coils"/>
    </source>
</evidence>
<evidence type="ECO:0000256" key="4">
    <source>
        <dbReference type="ARBA" id="ARBA00022723"/>
    </source>
</evidence>
<proteinExistence type="predicted"/>
<dbReference type="Pfam" id="PF22600">
    <property type="entry name" value="MTPAP-like_central"/>
    <property type="match status" value="1"/>
</dbReference>
<keyword evidence="5" id="KW-0460">Magnesium</keyword>
<evidence type="ECO:0000259" key="7">
    <source>
        <dbReference type="Pfam" id="PF03828"/>
    </source>
</evidence>
<feature type="domain" description="Poly(A) RNA polymerase mitochondrial-like central palm" evidence="8">
    <location>
        <begin position="26"/>
        <end position="157"/>
    </location>
</feature>
<accession>A0A1E1W0W6</accession>
<keyword evidence="4" id="KW-0479">Metal-binding</keyword>
<dbReference type="Gene3D" id="3.30.460.10">
    <property type="entry name" value="Beta Polymerase, domain 2"/>
    <property type="match status" value="1"/>
</dbReference>
<dbReference type="SUPFAM" id="SSF81301">
    <property type="entry name" value="Nucleotidyltransferase"/>
    <property type="match status" value="1"/>
</dbReference>
<sequence length="419" mass="48398">MQESDNMNIGRDILDTSQLCLEGDFEEQVNQLLTTVRLSRNEVEELERLLSDVSNTLSRAWPGCKVYPFGSIVTGLGIRTSDIDCYVSLPRWVKTPQNKLVFKAKHFLMAEPSIFAELLAIGAAKVPIVKFYHIPTQRHCDINFKSPAGVQNSKLLAALLHTDPRVLPLAVLIKYWSKVHNLTGTHLMPNYALSLLVVFYLQSLSILPSVHLMQQSAARQYMVEGWNSAFEDVHYNSNEGDRSLSLYQLLGGFFDFYCHFDFENQVISIFYGRPLHKNCFKDFELLPKEFGLYKHNIFNGISRQLKLDTLMCVQDPFDLSRNCTVCVHQKLYDKVMKYFKDTAKLFYEEHSENFLKAILKKVEYKDAVHIPITLPTAGQPSKVQKRKNKKKNVQNIQNVRILYSQFRKNQKKPNNFTNR</sequence>
<dbReference type="SUPFAM" id="SSF81631">
    <property type="entry name" value="PAP/OAS1 substrate-binding domain"/>
    <property type="match status" value="1"/>
</dbReference>